<keyword evidence="2" id="KW-1185">Reference proteome</keyword>
<dbReference type="Proteomes" id="UP000011185">
    <property type="component" value="Unassembled WGS sequence"/>
</dbReference>
<reference evidence="1" key="1">
    <citation type="journal article" date="2012" name="PLoS Pathog.">
        <title>The genome of the obligate intracellular parasite Trachipleistophora hominis: new insights into microsporidian genome dynamics and reductive evolution.</title>
        <authorList>
            <person name="Heinz E."/>
            <person name="Williams T.A."/>
            <person name="Nakjang S."/>
            <person name="Noel C.J."/>
            <person name="Swan D.C."/>
            <person name="Goldberg A.V."/>
            <person name="Harris S.R."/>
            <person name="Weinmaier T."/>
            <person name="Markert S."/>
            <person name="Becher D."/>
            <person name="Bernhardt J."/>
            <person name="Dagan T."/>
            <person name="Hacker C."/>
            <person name="Lucocq J.M."/>
            <person name="Schweder T."/>
            <person name="Rattei T."/>
            <person name="Hall N."/>
            <person name="Hirt R.P."/>
            <person name="Embley T.M."/>
        </authorList>
    </citation>
    <scope>NUCLEOTIDE SEQUENCE [LARGE SCALE GENOMIC DNA]</scope>
</reference>
<name>L7JUC0_TRAHO</name>
<evidence type="ECO:0000313" key="1">
    <source>
        <dbReference type="EMBL" id="ELQ74636.1"/>
    </source>
</evidence>
<dbReference type="InParanoid" id="L7JUC0"/>
<dbReference type="AlphaFoldDB" id="L7JUC0"/>
<accession>L7JUC0</accession>
<organism evidence="1 2">
    <name type="scientific">Trachipleistophora hominis</name>
    <name type="common">Microsporidian parasite</name>
    <dbReference type="NCBI Taxonomy" id="72359"/>
    <lineage>
        <taxon>Eukaryota</taxon>
        <taxon>Fungi</taxon>
        <taxon>Fungi incertae sedis</taxon>
        <taxon>Microsporidia</taxon>
        <taxon>Pleistophoridae</taxon>
        <taxon>Trachipleistophora</taxon>
    </lineage>
</organism>
<proteinExistence type="predicted"/>
<evidence type="ECO:0000313" key="2">
    <source>
        <dbReference type="Proteomes" id="UP000011185"/>
    </source>
</evidence>
<dbReference type="HOGENOM" id="CLU_2499470_0_0_1"/>
<dbReference type="VEuPathDB" id="MicrosporidiaDB:THOM_2419"/>
<dbReference type="EMBL" id="JH994033">
    <property type="protein sequence ID" value="ELQ74636.1"/>
    <property type="molecule type" value="Genomic_DNA"/>
</dbReference>
<gene>
    <name evidence="1" type="ORF">THOM_2419</name>
</gene>
<protein>
    <submittedName>
        <fullName evidence="1">Putative LRR containing protein</fullName>
    </submittedName>
</protein>
<dbReference type="SUPFAM" id="SSF52047">
    <property type="entry name" value="RNI-like"/>
    <property type="match status" value="1"/>
</dbReference>
<sequence length="86" mass="10105">MSIVDMMMNKVFCYCFNYRMKIRITYLNLDGFNLDEQNVEMLKTFSSLETLIVSSYSVRGDFFLYLPVYLESLELVPTTFPSSIRA</sequence>